<evidence type="ECO:0000313" key="2">
    <source>
        <dbReference type="Proteomes" id="UP001280897"/>
    </source>
</evidence>
<organism evidence="1 2">
    <name type="scientific">Pediococcus acidilactici</name>
    <dbReference type="NCBI Taxonomy" id="1254"/>
    <lineage>
        <taxon>Bacteria</taxon>
        <taxon>Bacillati</taxon>
        <taxon>Bacillota</taxon>
        <taxon>Bacilli</taxon>
        <taxon>Lactobacillales</taxon>
        <taxon>Lactobacillaceae</taxon>
        <taxon>Pediococcus</taxon>
        <taxon>Pediococcus acidilactici group</taxon>
    </lineage>
</organism>
<dbReference type="Proteomes" id="UP001280897">
    <property type="component" value="Unassembled WGS sequence"/>
</dbReference>
<evidence type="ECO:0000313" key="1">
    <source>
        <dbReference type="EMBL" id="MDV2620892.1"/>
    </source>
</evidence>
<dbReference type="InterPro" id="IPR037481">
    <property type="entry name" value="LacX"/>
</dbReference>
<dbReference type="SUPFAM" id="SSF74650">
    <property type="entry name" value="Galactose mutarotase-like"/>
    <property type="match status" value="1"/>
</dbReference>
<dbReference type="EMBL" id="JAWJAV010000002">
    <property type="protein sequence ID" value="MDV2620892.1"/>
    <property type="molecule type" value="Genomic_DNA"/>
</dbReference>
<dbReference type="InterPro" id="IPR014718">
    <property type="entry name" value="GH-type_carb-bd"/>
</dbReference>
<dbReference type="GO" id="GO:0030246">
    <property type="term" value="F:carbohydrate binding"/>
    <property type="evidence" value="ECO:0007669"/>
    <property type="project" value="InterPro"/>
</dbReference>
<name>A0AAW8YH24_PEDAC</name>
<dbReference type="RefSeq" id="WP_065123975.1">
    <property type="nucleotide sequence ID" value="NZ_CAKMBA010000003.1"/>
</dbReference>
<reference evidence="1" key="2">
    <citation type="submission" date="2023-10" db="EMBL/GenBank/DDBJ databases">
        <authorList>
            <person name="Khurajog B."/>
        </authorList>
    </citation>
    <scope>NUCLEOTIDE SEQUENCE</scope>
    <source>
        <strain evidence="1">BF9</strain>
    </source>
</reference>
<dbReference type="Gene3D" id="2.70.98.10">
    <property type="match status" value="1"/>
</dbReference>
<dbReference type="GO" id="GO:0005975">
    <property type="term" value="P:carbohydrate metabolic process"/>
    <property type="evidence" value="ECO:0007669"/>
    <property type="project" value="InterPro"/>
</dbReference>
<dbReference type="InterPro" id="IPR011013">
    <property type="entry name" value="Gal_mutarotase_sf_dom"/>
</dbReference>
<dbReference type="Pfam" id="PF01263">
    <property type="entry name" value="Aldose_epim"/>
    <property type="match status" value="1"/>
</dbReference>
<accession>A0AAW8YH24</accession>
<protein>
    <submittedName>
        <fullName evidence="1">Aldose 1-epimerase family protein</fullName>
    </submittedName>
</protein>
<proteinExistence type="predicted"/>
<dbReference type="GO" id="GO:0016853">
    <property type="term" value="F:isomerase activity"/>
    <property type="evidence" value="ECO:0007669"/>
    <property type="project" value="InterPro"/>
</dbReference>
<dbReference type="PANTHER" id="PTHR11122">
    <property type="entry name" value="APOSPORY-ASSOCIATED PROTEIN C-RELATED"/>
    <property type="match status" value="1"/>
</dbReference>
<dbReference type="AlphaFoldDB" id="A0AAW8YH24"/>
<dbReference type="InterPro" id="IPR008183">
    <property type="entry name" value="Aldose_1/G6P_1-epimerase"/>
</dbReference>
<dbReference type="PANTHER" id="PTHR11122:SF13">
    <property type="entry name" value="GLUCOSE-6-PHOSPHATE 1-EPIMERASE"/>
    <property type="match status" value="1"/>
</dbReference>
<comment type="caution">
    <text evidence="1">The sequence shown here is derived from an EMBL/GenBank/DDBJ whole genome shotgun (WGS) entry which is preliminary data.</text>
</comment>
<reference evidence="1" key="1">
    <citation type="journal article" date="2023" name="PeerJ">
        <title>Selection and evaluation of lactic acid bacteria from chicken feces in Thailand as potential probiotics.</title>
        <authorList>
            <person name="Khurajog B."/>
            <person name="Disastra Y."/>
            <person name="Lawwyne L.D."/>
            <person name="Sirichokchatchawan W."/>
            <person name="Niyomtham W."/>
            <person name="Yindee J."/>
            <person name="Hampson D.J."/>
            <person name="Prapasarakul N."/>
        </authorList>
    </citation>
    <scope>NUCLEOTIDE SEQUENCE</scope>
    <source>
        <strain evidence="1">BF9</strain>
    </source>
</reference>
<dbReference type="CDD" id="cd09024">
    <property type="entry name" value="Aldose_epim_lacX"/>
    <property type="match status" value="1"/>
</dbReference>
<sequence length="292" mass="33830">MIKLKNRYLTVEIDNMGAQLTHVIDQPSGYDYIWNGQAWQRHAPILFPAIGKSNQDSYALEGQIYSMPQHGFARDFDWQKVSQSETTAKLELKANEQTKRMFPFDFTLQVEYELKDHQLLTTYYVINHDERRMPYALGAHPAFNVPIDNDGIFENYHLTFSPHQKQIQRLGVNPVPFRDGKKAPWEAIKNSELALNHEMFNDGLIILDAKKIDSVVLGSTQTAHEVKLNFKDFPYLTLWTMENRAEPFLCIEPFAGLPDQAAEEPTDWKNKKGNNLLEPQETQTFTYSIEFK</sequence>
<gene>
    <name evidence="1" type="ORF">R0G89_03995</name>
</gene>